<feature type="compositionally biased region" description="Basic and acidic residues" evidence="1">
    <location>
        <begin position="152"/>
        <end position="172"/>
    </location>
</feature>
<feature type="region of interest" description="Disordered" evidence="1">
    <location>
        <begin position="487"/>
        <end position="517"/>
    </location>
</feature>
<accession>A0A6A5UE18</accession>
<sequence>MADPIGAISLAITLIQGAYKAYGIHKLTEAFGKDFRRLQRRFETQIGLLRIQAYRLRQATLLGLTGKSTDEKEWLSQIHGLILEIKLNMETCQEIAKKYLGDPTPSVQPGGSKTIPKDPKTTTAGPEPSHTKGPVSEPRSKRRWRILGKSGRNKDKEAGEQKDKPIDADKNIMSKTGNSTAVGTIPPQILKETELSQKQKVEEGISVSLQGQTKYKSKLKWVIEDKQTYLENLQLISEDVGYLRIYVDTYIQSPDTTSNANTATGHLSRLPTDRARAITASGHHAGQRHHGLVGRHSQPPEGDEQLEWLEHSLFGCQEAFRQLRLDMKFNFSVKLCYDHRHTWRQFRPYRGVSARKNSILFILHTQPKEPSPEGVVLVIDTPGIRFCEKRHLGRTSVDRHLQHRIQKRDIIEEIARSMDLDRSQIEEYVCLGSVEMNLTRPFLIPKNAVPLSLRDKGKQALKTSTSSENLRRVRDTYLIRPENEFSENESLDGASIEEKSQGEPTASGSVQKQDTESTLTEKEYGLLQRPILYHVYQDRKSRWIPYKTLDDLLKEDKFHDQKFANTHLRLALLVTSNYVSLGANGQARIFRPVDCIYYKSTDGTKTLAHEELLLSPYIQMPADHSKPPTGLASGIASTKRTALLELGLLLYQIGSWHRLPYGHPDGLLGMVKDAVTNLTAVTNHTGHLLASLIHYCLTDQALSTKRLIMWVSVSRIREWPRYGDEDTYRILRAYLQSSKSDPKAKAPRVLKLMDYRPLNEVLEICHFVLRPLEAALYNAGLLESKLGDEDSRRGEITRHGEIALCMWGGSSRFGQQPTYFKIHKDHLDVDTLHYYDLPYEWDPADPNHIIILQKMETDETEVLFEHTRRLRGFAATKKPPYKEPHGKHTSVTDIPHERIREYRDGEYVETQPTVETDNEESDRSSLARRYMDSD</sequence>
<dbReference type="OrthoDB" id="6133115at2759"/>
<feature type="compositionally biased region" description="Polar residues" evidence="1">
    <location>
        <begin position="502"/>
        <end position="512"/>
    </location>
</feature>
<organism evidence="2 3">
    <name type="scientific">Byssothecium circinans</name>
    <dbReference type="NCBI Taxonomy" id="147558"/>
    <lineage>
        <taxon>Eukaryota</taxon>
        <taxon>Fungi</taxon>
        <taxon>Dikarya</taxon>
        <taxon>Ascomycota</taxon>
        <taxon>Pezizomycotina</taxon>
        <taxon>Dothideomycetes</taxon>
        <taxon>Pleosporomycetidae</taxon>
        <taxon>Pleosporales</taxon>
        <taxon>Massarineae</taxon>
        <taxon>Massarinaceae</taxon>
        <taxon>Byssothecium</taxon>
    </lineage>
</organism>
<evidence type="ECO:0000256" key="1">
    <source>
        <dbReference type="SAM" id="MobiDB-lite"/>
    </source>
</evidence>
<feature type="region of interest" description="Disordered" evidence="1">
    <location>
        <begin position="100"/>
        <end position="183"/>
    </location>
</feature>
<dbReference type="Gene3D" id="1.20.120.1020">
    <property type="entry name" value="Prion-inhibition and propagation, HeLo domain"/>
    <property type="match status" value="1"/>
</dbReference>
<name>A0A6A5UE18_9PLEO</name>
<reference evidence="2" key="1">
    <citation type="journal article" date="2020" name="Stud. Mycol.">
        <title>101 Dothideomycetes genomes: a test case for predicting lifestyles and emergence of pathogens.</title>
        <authorList>
            <person name="Haridas S."/>
            <person name="Albert R."/>
            <person name="Binder M."/>
            <person name="Bloem J."/>
            <person name="Labutti K."/>
            <person name="Salamov A."/>
            <person name="Andreopoulos B."/>
            <person name="Baker S."/>
            <person name="Barry K."/>
            <person name="Bills G."/>
            <person name="Bluhm B."/>
            <person name="Cannon C."/>
            <person name="Castanera R."/>
            <person name="Culley D."/>
            <person name="Daum C."/>
            <person name="Ezra D."/>
            <person name="Gonzalez J."/>
            <person name="Henrissat B."/>
            <person name="Kuo A."/>
            <person name="Liang C."/>
            <person name="Lipzen A."/>
            <person name="Lutzoni F."/>
            <person name="Magnuson J."/>
            <person name="Mondo S."/>
            <person name="Nolan M."/>
            <person name="Ohm R."/>
            <person name="Pangilinan J."/>
            <person name="Park H.-J."/>
            <person name="Ramirez L."/>
            <person name="Alfaro M."/>
            <person name="Sun H."/>
            <person name="Tritt A."/>
            <person name="Yoshinaga Y."/>
            <person name="Zwiers L.-H."/>
            <person name="Turgeon B."/>
            <person name="Goodwin S."/>
            <person name="Spatafora J."/>
            <person name="Crous P."/>
            <person name="Grigoriev I."/>
        </authorList>
    </citation>
    <scope>NUCLEOTIDE SEQUENCE</scope>
    <source>
        <strain evidence="2">CBS 675.92</strain>
    </source>
</reference>
<dbReference type="EMBL" id="ML976981">
    <property type="protein sequence ID" value="KAF1961146.1"/>
    <property type="molecule type" value="Genomic_DNA"/>
</dbReference>
<evidence type="ECO:0008006" key="4">
    <source>
        <dbReference type="Google" id="ProtNLM"/>
    </source>
</evidence>
<dbReference type="Proteomes" id="UP000800035">
    <property type="component" value="Unassembled WGS sequence"/>
</dbReference>
<keyword evidence="3" id="KW-1185">Reference proteome</keyword>
<dbReference type="InterPro" id="IPR038305">
    <property type="entry name" value="HeLo_sf"/>
</dbReference>
<proteinExistence type="predicted"/>
<evidence type="ECO:0000313" key="3">
    <source>
        <dbReference type="Proteomes" id="UP000800035"/>
    </source>
</evidence>
<feature type="compositionally biased region" description="Basic and acidic residues" evidence="1">
    <location>
        <begin position="921"/>
        <end position="934"/>
    </location>
</feature>
<feature type="region of interest" description="Disordered" evidence="1">
    <location>
        <begin position="875"/>
        <end position="934"/>
    </location>
</feature>
<feature type="compositionally biased region" description="Basic and acidic residues" evidence="1">
    <location>
        <begin position="894"/>
        <end position="906"/>
    </location>
</feature>
<gene>
    <name evidence="2" type="ORF">CC80DRAFT_488491</name>
</gene>
<feature type="compositionally biased region" description="Polar residues" evidence="1">
    <location>
        <begin position="173"/>
        <end position="182"/>
    </location>
</feature>
<evidence type="ECO:0000313" key="2">
    <source>
        <dbReference type="EMBL" id="KAF1961146.1"/>
    </source>
</evidence>
<protein>
    <recommendedName>
        <fullName evidence="4">Prion-inhibition and propagation HeLo domain-containing protein</fullName>
    </recommendedName>
</protein>
<dbReference type="AlphaFoldDB" id="A0A6A5UE18"/>